<dbReference type="GO" id="GO:0016020">
    <property type="term" value="C:membrane"/>
    <property type="evidence" value="ECO:0007669"/>
    <property type="project" value="UniProtKB-SubCell"/>
</dbReference>
<evidence type="ECO:0000256" key="3">
    <source>
        <dbReference type="ARBA" id="ARBA00022989"/>
    </source>
</evidence>
<evidence type="ECO:0000259" key="8">
    <source>
        <dbReference type="PROSITE" id="PS50221"/>
    </source>
</evidence>
<dbReference type="AlphaFoldDB" id="A0A6C0IBV3"/>
<dbReference type="InterPro" id="IPR000203">
    <property type="entry name" value="GPS"/>
</dbReference>
<keyword evidence="5" id="KW-1015">Disulfide bond</keyword>
<dbReference type="PROSITE" id="PS50221">
    <property type="entry name" value="GAIN_B"/>
    <property type="match status" value="1"/>
</dbReference>
<dbReference type="PANTHER" id="PTHR45692">
    <property type="entry name" value="G_PROTEIN_RECEP_F2_4 DOMAIN-CONTAINING PROTEIN"/>
    <property type="match status" value="1"/>
</dbReference>
<dbReference type="EMBL" id="MN740152">
    <property type="protein sequence ID" value="QHT89865.1"/>
    <property type="molecule type" value="Genomic_DNA"/>
</dbReference>
<keyword evidence="4 7" id="KW-0472">Membrane</keyword>
<feature type="compositionally biased region" description="Polar residues" evidence="6">
    <location>
        <begin position="173"/>
        <end position="195"/>
    </location>
</feature>
<accession>A0A6C0IBV3</accession>
<feature type="transmembrane region" description="Helical" evidence="7">
    <location>
        <begin position="870"/>
        <end position="892"/>
    </location>
</feature>
<protein>
    <recommendedName>
        <fullName evidence="8">GAIN-B domain-containing protein</fullName>
    </recommendedName>
</protein>
<feature type="compositionally biased region" description="Low complexity" evidence="6">
    <location>
        <begin position="395"/>
        <end position="462"/>
    </location>
</feature>
<keyword evidence="2 7" id="KW-0812">Transmembrane</keyword>
<evidence type="ECO:0000256" key="6">
    <source>
        <dbReference type="SAM" id="MobiDB-lite"/>
    </source>
</evidence>
<evidence type="ECO:0000256" key="5">
    <source>
        <dbReference type="ARBA" id="ARBA00023157"/>
    </source>
</evidence>
<comment type="subcellular location">
    <subcellularLocation>
        <location evidence="1">Membrane</location>
    </subcellularLocation>
</comment>
<feature type="transmembrane region" description="Helical" evidence="7">
    <location>
        <begin position="907"/>
        <end position="931"/>
    </location>
</feature>
<evidence type="ECO:0000256" key="1">
    <source>
        <dbReference type="ARBA" id="ARBA00004370"/>
    </source>
</evidence>
<name>A0A6C0IBV3_9ZZZZ</name>
<feature type="compositionally biased region" description="Low complexity" evidence="6">
    <location>
        <begin position="316"/>
        <end position="384"/>
    </location>
</feature>
<evidence type="ECO:0000256" key="7">
    <source>
        <dbReference type="SAM" id="Phobius"/>
    </source>
</evidence>
<dbReference type="SMART" id="SM00303">
    <property type="entry name" value="GPS"/>
    <property type="match status" value="1"/>
</dbReference>
<organism evidence="9">
    <name type="scientific">viral metagenome</name>
    <dbReference type="NCBI Taxonomy" id="1070528"/>
    <lineage>
        <taxon>unclassified sequences</taxon>
        <taxon>metagenomes</taxon>
        <taxon>organismal metagenomes</taxon>
    </lineage>
</organism>
<keyword evidence="3 7" id="KW-1133">Transmembrane helix</keyword>
<feature type="region of interest" description="Disordered" evidence="6">
    <location>
        <begin position="173"/>
        <end position="516"/>
    </location>
</feature>
<feature type="transmembrane region" description="Helical" evidence="7">
    <location>
        <begin position="1043"/>
        <end position="1064"/>
    </location>
</feature>
<evidence type="ECO:0000313" key="9">
    <source>
        <dbReference type="EMBL" id="QHT89865.1"/>
    </source>
</evidence>
<feature type="compositionally biased region" description="Low complexity" evidence="6">
    <location>
        <begin position="472"/>
        <end position="516"/>
    </location>
</feature>
<feature type="transmembrane region" description="Helical" evidence="7">
    <location>
        <begin position="1084"/>
        <end position="1106"/>
    </location>
</feature>
<feature type="domain" description="GAIN-B" evidence="8">
    <location>
        <begin position="586"/>
        <end position="735"/>
    </location>
</feature>
<sequence length="1225" mass="132539">MKILWVLIQTVFLAVAGQQTCPAILTGQLHGTSGSVSGSTVTSGFNIWSGASGCTDSISNVQRHQYLLNLGSETAYGTLSVSLCNSGTNYDTMLYIGRGCPYDYRSFECIASVDDSNCGINGLYSIIQTTVTQPVNYILVGGYSSSRGNYHLTWNYVPLTPIASVSATVSIRPSNSVTRSVRESYSNSASISETVTSSASISDTQSGSSSQTGTATSSASISVTSSGSSSETETNTMTMTSTSSSSETSSATGSGSSSSSQTGSGSSSSSATGSGSSSSSQTGTNTITSTSSSSSSVTNTPTPSISEKYSQTQTHTPSGSQTETGSGSSSQTDTASNSQSPTHTSSQTETQTPTSSISQTGTSSSSQTYTPSSSQTYTPSGTQSNSHTGTESFTRSETGTHTGTDTFTSSGSSSQTGTGSFTNSGSSSNTGTESVTRTGSSSQTGTGSFTSSGSSSQTGTGSNFHTPTPTCSSTKTSTQSSTQTSTQTSTETSTQTSTETSTETSTQTSSQINSQNNTNNQVNNILNGISIQNITLNQTTNIVNSLSTFSDKSDSSNVLNILNQLASSLIAQNLTTEIRINTPEFIFIALPPPLQNVTTSYSVSKDVKITIPPIGGRAIGAVSVVAWGNNSFKATNSSTAQPSSPVLSISFTDSSGAPLHIRNLSPPLILQNVITKPHPIPNITFIPECVFWNTSTLEWSSDGCYVTSNTSISIECACNHLTDFASRFQAIAETNKKIFENAGSVYTLDGLRKYANYYIFVGTFFTTLLTIFIYITHLNNYNTVRYVKTLAKFPEITILQHFYKGPFFIDRYYPAIKLHPKETSDTHFIDPYKGYSWFGKLCWIWYNRIFYEHAHLSFFFKFDPRIPRQLRALFVFIAILNTLFVTCLLYGYSHNPNGDAMTIAESVVLSVLTSVINVPIVLVFGYLLNIVGAHEYKWRYPYIYDELKSRHLFEELCSNRDVSELWPLIKSRQQLLKNLIKYELEYNGGKFRTLWRFVAAHKAAITDTTSDLVEEFRKKVVDYKIAYNPYNNWYKYLPVHTKVGWAGLAVGLGYLLWCLNYILIFGAAESGSDKVFFNFMASEVIAIMISQPLALFLAPIIGYIANKLIKICSKKGNGKELHSYSNIYFFSDPLASVVSTSLSISFGYWLFLRGIIEAGVKKSDKVTLEISAAPPKAIVASLEEDDGATDEEKAIHHAKKAYHESEKDMCITVLYYLLRLENMKD</sequence>
<feature type="transmembrane region" description="Helical" evidence="7">
    <location>
        <begin position="757"/>
        <end position="775"/>
    </location>
</feature>
<dbReference type="InterPro" id="IPR046338">
    <property type="entry name" value="GAIN_dom_sf"/>
</dbReference>
<feature type="compositionally biased region" description="Low complexity" evidence="6">
    <location>
        <begin position="196"/>
        <end position="306"/>
    </location>
</feature>
<dbReference type="InterPro" id="IPR057244">
    <property type="entry name" value="GAIN_B"/>
</dbReference>
<dbReference type="Gene3D" id="2.60.220.50">
    <property type="match status" value="1"/>
</dbReference>
<evidence type="ECO:0000256" key="2">
    <source>
        <dbReference type="ARBA" id="ARBA00022692"/>
    </source>
</evidence>
<proteinExistence type="predicted"/>
<dbReference type="PANTHER" id="PTHR45692:SF1">
    <property type="entry name" value="G-PROTEIN COUPLED RECEPTORS FAMILY 2 PROFILE 2 DOMAIN-CONTAINING PROTEIN"/>
    <property type="match status" value="1"/>
</dbReference>
<reference evidence="9" key="1">
    <citation type="journal article" date="2020" name="Nature">
        <title>Giant virus diversity and host interactions through global metagenomics.</title>
        <authorList>
            <person name="Schulz F."/>
            <person name="Roux S."/>
            <person name="Paez-Espino D."/>
            <person name="Jungbluth S."/>
            <person name="Walsh D.A."/>
            <person name="Denef V.J."/>
            <person name="McMahon K.D."/>
            <person name="Konstantinidis K.T."/>
            <person name="Eloe-Fadrosh E.A."/>
            <person name="Kyrpides N.C."/>
            <person name="Woyke T."/>
        </authorList>
    </citation>
    <scope>NUCLEOTIDE SEQUENCE</scope>
    <source>
        <strain evidence="9">GVMAG-M-3300023184-62</strain>
    </source>
</reference>
<evidence type="ECO:0000256" key="4">
    <source>
        <dbReference type="ARBA" id="ARBA00023136"/>
    </source>
</evidence>
<dbReference type="Pfam" id="PF01825">
    <property type="entry name" value="GPS"/>
    <property type="match status" value="1"/>
</dbReference>
<feature type="transmembrane region" description="Helical" evidence="7">
    <location>
        <begin position="1127"/>
        <end position="1151"/>
    </location>
</feature>